<evidence type="ECO:0000313" key="2">
    <source>
        <dbReference type="Proteomes" id="UP001197609"/>
    </source>
</evidence>
<evidence type="ECO:0000313" key="1">
    <source>
        <dbReference type="EMBL" id="MBZ0160541.1"/>
    </source>
</evidence>
<comment type="caution">
    <text evidence="1">The sequence shown here is derived from an EMBL/GenBank/DDBJ whole genome shotgun (WGS) entry which is preliminary data.</text>
</comment>
<dbReference type="InterPro" id="IPR022148">
    <property type="entry name" value="CopG_antitoxin"/>
</dbReference>
<sequence length="89" mass="10474">MADTNKRVDPLPEEFRSEEEAAEFWNTHSITDYEEFLEPVGLEVDLKRRHFEIEVDEESFLVLRDRAKKLQKPAKELASEILKQKLATV</sequence>
<accession>A0AAJ1AJV8</accession>
<name>A0AAJ1AJV8_9BACT</name>
<dbReference type="Proteomes" id="UP001197609">
    <property type="component" value="Unassembled WGS sequence"/>
</dbReference>
<protein>
    <submittedName>
        <fullName evidence="1">BrnA antitoxin family protein</fullName>
    </submittedName>
</protein>
<reference evidence="1 2" key="1">
    <citation type="journal article" date="2021" name="bioRxiv">
        <title>Unraveling nitrogen, sulfur and carbon metabolic pathways and microbial community transcriptional responses to substrate deprivation and toxicity stresses in a bioreactor mimicking anoxic brackish coastal sediment conditions.</title>
        <authorList>
            <person name="Martins P.D."/>
            <person name="Echeveste M.J."/>
            <person name="Arshad A."/>
            <person name="Kurth J."/>
            <person name="Ouboter H."/>
            <person name="Jetten M.S.M."/>
            <person name="Welte C.U."/>
        </authorList>
    </citation>
    <scope>NUCLEOTIDE SEQUENCE [LARGE SCALE GENOMIC DNA]</scope>
    <source>
        <strain evidence="1">MAG_38</strain>
    </source>
</reference>
<dbReference type="EMBL" id="JAIOIU010000133">
    <property type="protein sequence ID" value="MBZ0160541.1"/>
    <property type="molecule type" value="Genomic_DNA"/>
</dbReference>
<organism evidence="1 2">
    <name type="scientific">Candidatus Methylomirabilis tolerans</name>
    <dbReference type="NCBI Taxonomy" id="3123416"/>
    <lineage>
        <taxon>Bacteria</taxon>
        <taxon>Candidatus Methylomirabilota</taxon>
        <taxon>Candidatus Methylomirabilia</taxon>
        <taxon>Candidatus Methylomirabilales</taxon>
        <taxon>Candidatus Methylomirabilaceae</taxon>
        <taxon>Candidatus Methylomirabilis</taxon>
    </lineage>
</organism>
<dbReference type="AlphaFoldDB" id="A0AAJ1AJV8"/>
<gene>
    <name evidence="1" type="ORF">K8G79_10470</name>
</gene>
<dbReference type="Pfam" id="PF12441">
    <property type="entry name" value="CopG_antitoxin"/>
    <property type="match status" value="1"/>
</dbReference>
<proteinExistence type="predicted"/>